<organism evidence="1">
    <name type="scientific">Schistosoma japonicum</name>
    <name type="common">Blood fluke</name>
    <dbReference type="NCBI Taxonomy" id="6182"/>
    <lineage>
        <taxon>Eukaryota</taxon>
        <taxon>Metazoa</taxon>
        <taxon>Spiralia</taxon>
        <taxon>Lophotrochozoa</taxon>
        <taxon>Platyhelminthes</taxon>
        <taxon>Trematoda</taxon>
        <taxon>Digenea</taxon>
        <taxon>Strigeidida</taxon>
        <taxon>Schistosomatoidea</taxon>
        <taxon>Schistosomatidae</taxon>
        <taxon>Schistosoma</taxon>
    </lineage>
</organism>
<accession>Q5BR48</accession>
<evidence type="ECO:0000313" key="1">
    <source>
        <dbReference type="EMBL" id="AAX30988.2"/>
    </source>
</evidence>
<protein>
    <submittedName>
        <fullName evidence="1">SJCHGC09688 protein</fullName>
    </submittedName>
</protein>
<dbReference type="AlphaFoldDB" id="Q5BR48"/>
<feature type="non-terminal residue" evidence="1">
    <location>
        <position position="1"/>
    </location>
</feature>
<proteinExistence type="evidence at transcript level"/>
<dbReference type="EMBL" id="AY915767">
    <property type="protein sequence ID" value="AAX30988.2"/>
    <property type="molecule type" value="mRNA"/>
</dbReference>
<reference evidence="1" key="2">
    <citation type="journal article" date="2006" name="PLoS Pathog.">
        <title>New perspectives on host-parasite interplay by comparative transcriptomic and proteomic analyses of Schistosoma japonicum.</title>
        <authorList>
            <person name="Liu F."/>
            <person name="Lu J."/>
            <person name="Hu W."/>
            <person name="Wang S.Y."/>
            <person name="Cui S.J."/>
            <person name="Chi M."/>
            <person name="Yan Q."/>
            <person name="Wang X.R."/>
            <person name="Song H.D."/>
            <person name="Xu X.N."/>
            <person name="Wang J.J."/>
            <person name="Zhang X.L."/>
            <person name="Zhang X."/>
            <person name="Wang Z.Q."/>
            <person name="Xue C.L."/>
            <person name="Brindley P.J."/>
            <person name="McManus D.P."/>
            <person name="Yang P.Y."/>
            <person name="Feng Z."/>
            <person name="Chen Z."/>
            <person name="Han Z.G."/>
        </authorList>
    </citation>
    <scope>NUCLEOTIDE SEQUENCE</scope>
</reference>
<sequence>TTATDLVPRLIIVKKVPDGNIHQTAKSVTEVVKKANINVLNVFIYIILYIF</sequence>
<reference evidence="1" key="1">
    <citation type="submission" date="2005-01" db="EMBL/GenBank/DDBJ databases">
        <authorList>
            <person name="Han Z."/>
        </authorList>
    </citation>
    <scope>NUCLEOTIDE SEQUENCE</scope>
</reference>
<name>Q5BR48_SCHJA</name>